<evidence type="ECO:0000256" key="3">
    <source>
        <dbReference type="ARBA" id="ARBA00023237"/>
    </source>
</evidence>
<comment type="similarity">
    <text evidence="4">Belongs to the TonB-dependent receptor family.</text>
</comment>
<reference evidence="9 10" key="1">
    <citation type="submission" date="2016-02" db="EMBL/GenBank/DDBJ databases">
        <title>Complete genome sequencing and analysis of ATSB10, Dyella thiooxydans isolated from rhizosphere soil of sunflower (Helianthus annuus L.).</title>
        <authorList>
            <person name="Lee Y."/>
            <person name="Hwangbo K."/>
            <person name="Chung H."/>
            <person name="Yoo J."/>
            <person name="Kim K.Y."/>
            <person name="Sa T.M."/>
            <person name="Um Y."/>
            <person name="Madhaiyan M."/>
        </authorList>
    </citation>
    <scope>NUCLEOTIDE SEQUENCE [LARGE SCALE GENOMIC DNA]</scope>
    <source>
        <strain evidence="9 10">ATSB10</strain>
    </source>
</reference>
<keyword evidence="9" id="KW-0675">Receptor</keyword>
<evidence type="ECO:0000313" key="10">
    <source>
        <dbReference type="Proteomes" id="UP000077255"/>
    </source>
</evidence>
<evidence type="ECO:0000259" key="8">
    <source>
        <dbReference type="Pfam" id="PF07715"/>
    </source>
</evidence>
<evidence type="ECO:0000256" key="5">
    <source>
        <dbReference type="SAM" id="MobiDB-lite"/>
    </source>
</evidence>
<dbReference type="Proteomes" id="UP000077255">
    <property type="component" value="Chromosome"/>
</dbReference>
<name>A0A160N076_9GAMM</name>
<feature type="domain" description="TonB-dependent receptor-like beta-barrel" evidence="7">
    <location>
        <begin position="444"/>
        <end position="962"/>
    </location>
</feature>
<proteinExistence type="inferred from homology"/>
<accession>A0A160N076</accession>
<evidence type="ECO:0000313" key="9">
    <source>
        <dbReference type="EMBL" id="AND68452.1"/>
    </source>
</evidence>
<dbReference type="AlphaFoldDB" id="A0A160N076"/>
<keyword evidence="3" id="KW-0998">Cell outer membrane</keyword>
<dbReference type="InterPro" id="IPR037066">
    <property type="entry name" value="Plug_dom_sf"/>
</dbReference>
<dbReference type="Gene3D" id="2.40.170.20">
    <property type="entry name" value="TonB-dependent receptor, beta-barrel domain"/>
    <property type="match status" value="1"/>
</dbReference>
<keyword evidence="6" id="KW-0732">Signal</keyword>
<keyword evidence="10" id="KW-1185">Reference proteome</keyword>
<sequence>MPVKFTFDAGRRRSTNGMPMARLSGAIAFALLCSGSLEVHAQPAVGTPPAQAQDQAASTASATGAKSPKKKPAKADDKQTKDLSAVVVTGIRASVEKAQDIKYDADTFVDSLSATDIGALPDRSVTETLSRIPGVTIDHFLSQGDPEHFSAEGNGVQVRGLTQVRSELNGRDIFSANGGHALSFQDVPSELMSGVDVYKNQTAEMIEGGLGGTVNLRTFMPFDFQGQKIAASASENYGDFSKKYKPSASVLYSNRWNTSLGEMGFLVDVADSRLTTRTDGLFVRPFFKNAAGIWVPRGADWRTLQYNRKRDGYYLAFQWRPNDDLDFFATAFQSKYHEVWDEDAIFVSNDPTQVVVDASQPSKINGGVFQSGRLTQPGGVPMGTDIRASDSHSKTTDFSTGMKWRLGDKTDLSSSVQFVKATTRSLDSTVALGTNVPYIDVALNGSSPPRIGVDTGFTGNSANYYWGFTMDHQNQNYAKELAWRADIDHRFSSGFLQGVKAGVRLTNRYADNIDTGYNWMPVFQTWMQGWALPGGALPGLDLNGTVNSSLVHLDTFKNFYKGDAGIPGAFYAPVLSTALGYPASYAAIHDAAIPFYSCCYANPYQPTLLDASHTNIQHEKTYAAYAMLDFGIDEANLTGNVGVRAVKTRNSADGFLVYPNQALAPYLGAGQSSPINARNEYTDVLPSLNVKWEFAPDWITRFAFSKAIARPDFSQMQAYQILNAAVVSGYTPPPGTTALPIDKLTLTGSSNSNPYLTPMKADQFDLSLEWYFDQDRGGMAWINLFHKGIRDYFRNESRFVTYPGVDGNNYQYLITRPVNIGKATIDGAEIGWNQFFDFLPVKGFGMSTNYTYIRSRTHVPNDTTAVPVDTDGSTYGNLPADGLSKNSLNVAGFYEHGPWQVRLAYNWRSRYLLSIGPNGYNGTDNNIPWKLPVFADAYGQLDGSIFYAFSDHLKLGLEMNNLNNAEQRTIMYQNASGKHTTSWYVNDTRYALTLRASF</sequence>
<feature type="region of interest" description="Disordered" evidence="5">
    <location>
        <begin position="45"/>
        <end position="79"/>
    </location>
</feature>
<dbReference type="STRING" id="445710.ATSB10_09980"/>
<keyword evidence="4" id="KW-0798">TonB box</keyword>
<gene>
    <name evidence="9" type="ORF">ATSB10_09980</name>
</gene>
<dbReference type="KEGG" id="dtx:ATSB10_09980"/>
<comment type="subcellular location">
    <subcellularLocation>
        <location evidence="1 4">Cell outer membrane</location>
    </subcellularLocation>
</comment>
<feature type="chain" id="PRO_5007817900" evidence="6">
    <location>
        <begin position="42"/>
        <end position="998"/>
    </location>
</feature>
<dbReference type="PANTHER" id="PTHR40980:SF3">
    <property type="entry name" value="TONB-DEPENDENT RECEPTOR-LIKE BETA-BARREL DOMAIN-CONTAINING PROTEIN"/>
    <property type="match status" value="1"/>
</dbReference>
<feature type="domain" description="TonB-dependent receptor plug" evidence="8">
    <location>
        <begin position="104"/>
        <end position="213"/>
    </location>
</feature>
<organism evidence="9 10">
    <name type="scientific">Dyella thiooxydans</name>
    <dbReference type="NCBI Taxonomy" id="445710"/>
    <lineage>
        <taxon>Bacteria</taxon>
        <taxon>Pseudomonadati</taxon>
        <taxon>Pseudomonadota</taxon>
        <taxon>Gammaproteobacteria</taxon>
        <taxon>Lysobacterales</taxon>
        <taxon>Rhodanobacteraceae</taxon>
        <taxon>Dyella</taxon>
    </lineage>
</organism>
<feature type="signal peptide" evidence="6">
    <location>
        <begin position="1"/>
        <end position="41"/>
    </location>
</feature>
<dbReference type="InterPro" id="IPR000531">
    <property type="entry name" value="Beta-barrel_TonB"/>
</dbReference>
<dbReference type="InterPro" id="IPR012910">
    <property type="entry name" value="Plug_dom"/>
</dbReference>
<protein>
    <submittedName>
        <fullName evidence="9">TonB-denpendent receptor</fullName>
    </submittedName>
</protein>
<evidence type="ECO:0000256" key="6">
    <source>
        <dbReference type="SAM" id="SignalP"/>
    </source>
</evidence>
<dbReference type="Pfam" id="PF07715">
    <property type="entry name" value="Plug"/>
    <property type="match status" value="1"/>
</dbReference>
<evidence type="ECO:0000256" key="2">
    <source>
        <dbReference type="ARBA" id="ARBA00023136"/>
    </source>
</evidence>
<dbReference type="PATRIC" id="fig|445710.3.peg.997"/>
<evidence type="ECO:0000259" key="7">
    <source>
        <dbReference type="Pfam" id="PF00593"/>
    </source>
</evidence>
<dbReference type="Gene3D" id="2.170.130.10">
    <property type="entry name" value="TonB-dependent receptor, plug domain"/>
    <property type="match status" value="1"/>
</dbReference>
<dbReference type="Pfam" id="PF00593">
    <property type="entry name" value="TonB_dep_Rec_b-barrel"/>
    <property type="match status" value="1"/>
</dbReference>
<dbReference type="InterPro" id="IPR010104">
    <property type="entry name" value="TonB_rcpt_bac"/>
</dbReference>
<dbReference type="PANTHER" id="PTHR40980">
    <property type="entry name" value="PLUG DOMAIN-CONTAINING PROTEIN"/>
    <property type="match status" value="1"/>
</dbReference>
<evidence type="ECO:0000256" key="4">
    <source>
        <dbReference type="RuleBase" id="RU003357"/>
    </source>
</evidence>
<feature type="compositionally biased region" description="Low complexity" evidence="5">
    <location>
        <begin position="47"/>
        <end position="66"/>
    </location>
</feature>
<dbReference type="GO" id="GO:0009279">
    <property type="term" value="C:cell outer membrane"/>
    <property type="evidence" value="ECO:0007669"/>
    <property type="project" value="UniProtKB-SubCell"/>
</dbReference>
<dbReference type="InterPro" id="IPR036942">
    <property type="entry name" value="Beta-barrel_TonB_sf"/>
</dbReference>
<keyword evidence="2 4" id="KW-0472">Membrane</keyword>
<dbReference type="SUPFAM" id="SSF56935">
    <property type="entry name" value="Porins"/>
    <property type="match status" value="1"/>
</dbReference>
<dbReference type="NCBIfam" id="TIGR01782">
    <property type="entry name" value="TonB-Xanth-Caul"/>
    <property type="match status" value="1"/>
</dbReference>
<evidence type="ECO:0000256" key="1">
    <source>
        <dbReference type="ARBA" id="ARBA00004442"/>
    </source>
</evidence>
<dbReference type="EMBL" id="CP014841">
    <property type="protein sequence ID" value="AND68452.1"/>
    <property type="molecule type" value="Genomic_DNA"/>
</dbReference>